<feature type="region of interest" description="Disordered" evidence="14">
    <location>
        <begin position="921"/>
        <end position="953"/>
    </location>
</feature>
<keyword evidence="8 17" id="KW-0418">Kinase</keyword>
<comment type="caution">
    <text evidence="17">The sequence shown here is derived from an EMBL/GenBank/DDBJ whole genome shotgun (WGS) entry which is preliminary data.</text>
</comment>
<dbReference type="InterPro" id="IPR056593">
    <property type="entry name" value="ANK_LRRK2"/>
</dbReference>
<dbReference type="EC" id="2.7.11.1" evidence="2"/>
<dbReference type="SMART" id="SM00220">
    <property type="entry name" value="S_TKc"/>
    <property type="match status" value="1"/>
</dbReference>
<dbReference type="InterPro" id="IPR032675">
    <property type="entry name" value="LRR_dom_sf"/>
</dbReference>
<dbReference type="Gene3D" id="3.40.50.300">
    <property type="entry name" value="P-loop containing nucleotide triphosphate hydrolases"/>
    <property type="match status" value="1"/>
</dbReference>
<dbReference type="SUPFAM" id="SSF48403">
    <property type="entry name" value="Ankyrin repeat"/>
    <property type="match status" value="1"/>
</dbReference>
<evidence type="ECO:0000256" key="11">
    <source>
        <dbReference type="ARBA" id="ARBA00047899"/>
    </source>
</evidence>
<dbReference type="PROSITE" id="PS00108">
    <property type="entry name" value="PROTEIN_KINASE_ST"/>
    <property type="match status" value="1"/>
</dbReference>
<proteinExistence type="predicted"/>
<keyword evidence="9 13" id="KW-0067">ATP-binding</keyword>
<dbReference type="Pfam" id="PF16095">
    <property type="entry name" value="COR-A"/>
    <property type="match status" value="1"/>
</dbReference>
<keyword evidence="18" id="KW-1185">Reference proteome</keyword>
<comment type="catalytic activity">
    <reaction evidence="11">
        <text>L-threonyl-[protein] + ATP = O-phospho-L-threonyl-[protein] + ADP + H(+)</text>
        <dbReference type="Rhea" id="RHEA:46608"/>
        <dbReference type="Rhea" id="RHEA-COMP:11060"/>
        <dbReference type="Rhea" id="RHEA-COMP:11605"/>
        <dbReference type="ChEBI" id="CHEBI:15378"/>
        <dbReference type="ChEBI" id="CHEBI:30013"/>
        <dbReference type="ChEBI" id="CHEBI:30616"/>
        <dbReference type="ChEBI" id="CHEBI:61977"/>
        <dbReference type="ChEBI" id="CHEBI:456216"/>
        <dbReference type="EC" id="2.7.11.1"/>
    </reaction>
</comment>
<evidence type="ECO:0000256" key="6">
    <source>
        <dbReference type="ARBA" id="ARBA00022737"/>
    </source>
</evidence>
<evidence type="ECO:0000256" key="12">
    <source>
        <dbReference type="ARBA" id="ARBA00048679"/>
    </source>
</evidence>
<dbReference type="InterPro" id="IPR003591">
    <property type="entry name" value="Leu-rich_rpt_typical-subtyp"/>
</dbReference>
<comment type="cofactor">
    <cofactor evidence="1">
        <name>Mg(2+)</name>
        <dbReference type="ChEBI" id="CHEBI:18420"/>
    </cofactor>
</comment>
<dbReference type="InterPro" id="IPR016024">
    <property type="entry name" value="ARM-type_fold"/>
</dbReference>
<evidence type="ECO:0000256" key="8">
    <source>
        <dbReference type="ARBA" id="ARBA00022777"/>
    </source>
</evidence>
<dbReference type="InterPro" id="IPR011989">
    <property type="entry name" value="ARM-like"/>
</dbReference>
<dbReference type="InterPro" id="IPR020859">
    <property type="entry name" value="ROC"/>
</dbReference>
<evidence type="ECO:0000256" key="5">
    <source>
        <dbReference type="ARBA" id="ARBA00022679"/>
    </source>
</evidence>
<dbReference type="InterPro" id="IPR002110">
    <property type="entry name" value="Ankyrin_rpt"/>
</dbReference>
<dbReference type="Gene3D" id="3.30.70.1390">
    <property type="entry name" value="ROC domain from the Parkinson's disease-associated leucine-rich repeat kinase 2"/>
    <property type="match status" value="1"/>
</dbReference>
<dbReference type="InterPro" id="IPR008271">
    <property type="entry name" value="Ser/Thr_kinase_AS"/>
</dbReference>
<dbReference type="Pfam" id="PF13855">
    <property type="entry name" value="LRR_8"/>
    <property type="match status" value="2"/>
</dbReference>
<dbReference type="OrthoDB" id="1866797at2759"/>
<feature type="region of interest" description="Disordered" evidence="14">
    <location>
        <begin position="813"/>
        <end position="870"/>
    </location>
</feature>
<evidence type="ECO:0000256" key="9">
    <source>
        <dbReference type="ARBA" id="ARBA00022840"/>
    </source>
</evidence>
<sequence>MEGYHGHMPVLNMMESLTLHGENQLSGLSTLNSMMNASPKLLTLIQKKKNMASIVHEIMRLYAENAQIQSTACQTVCFLSQSEVSRSALLKEDLIGCIIDTMQKQEFLSDVTVQSSACKALRLLLDHDDNLQVEFVESDNHKVIISLLSSDERNPSVLEEALLLLAVLASQEENYDIILQASQHVVPTIMKAYPDNGPLQVASCAFVKNLARTVDSQQLLVMKGVYPLILHVFRKFHSEVDAQLNALMVLDKIARAVLTAPQWLGQRLEDDCWLVETFYAMTYHPGSIECQILACKVLCSLLQHQPEILDGIGEDNSSCLAIDNAVLTGLRLYGDIERDVFVACARAVYHLAVNSRMLQYHLVCKGAHFDIKEGMLSFADDAGAQGAACQAITGLCLSVMENKVKFAQMEIHVQVFTVLKKFSSERPFLDEAIRCITCLADVGVVRNQSMVEGVHEVFMQAMVDNQDDVAFQELCLEAMSVLSSAEGMVDILCEAGLLNNTIHIMEKFSQCENIQQKGSILFQTLVAHQKTNIDTHLSKQVAMAIIQSMNKFQNDETVLAESCVALQLLADKSESISRVLVDNEVHSVLFMVLEKYETNEVLVDLACEVLYILCCRWDFKNEMLLWACKNNLNRGVEVLLQLGADVNSGCGRESPLCFACENDNVKMTMLILQQNVSDMQTALKYCLELEFHHLVGILLKYIGYDQEGGNVIWSSLSLGELHARWFYPTFTKETARISLSQSVTTVDSVHKLASRILSKEAKREKRSKMKHLLSEQQKRRSSLSLLEPPFILSELEAGESGHNGVMEESRFDVSDAGGTLDSSEISPLRDEFPSPDRQVKEESFTEVDSKKRPPALTRDRRSTSVSEEVLSGYKMGRERLSSLDSLSEIRRPSNLLPLRKPSLSSAELPINVEDPRWLSSFQEPLPDKNAKPFHASTPDTTSLSPTRPNSLGMNESLVLPSAQKQRKISDASSIFEENLSPFLRASSQLALSTADVSESSAWEDYLSDAQMPDLVPRDVYSSTPYRSNLRRRSQRSSRMSSVSTISSVDGYPYITYLNLSSNGFSCLGPLIAERSLLLQFQYLTKLDISKNNLTEVPHEFFQALQELESIDISSNHLTILPSEILSFCNKLQLLNVSGNEMYSLPSSLEDSSKSLQEMDLSHNAIGGCPEWLSDYLPNLKNLLLQSCNITVLPDQPLKLSHLTTLNLSYNSISTIPPAFFKECNSLDVLNLSYNKIESLPENAAIHLSKLSVLKLSNNKLGSVIPAFILSLSSLRCVDLSSNGISVCAAPYQWKSQSLKEINLSHNKIKELSLDKKFDLRNWLKMEKLLLSHNKLSKIPKEVGQLTSLCTLDVSHNKDITTIPDQLGTLSKLWEFPLDGLKLDLDPAIRKSRTKDIIGFLNQKLKKAVPYFRMKLMVVGYGGRGKSSLLARLRRDKQGKKRVSTATVGIDVGELKVEVMHNKKSQTFHLTTWDIAGQEDFYSTHPCFLTGRALFLVVYDLHKGLDEVKTIRNWLLTIQALAPFSPVIVVGTHKDKIPKEYQNEKIRAIRDRIKALCLARGFPTVERFAEVSCLHEDIDMEKLRKEIVNAIERATIKGQPIVGQKIPHSYKLLEELFQEEALRLKLAGQNPIMVQSEVLNRVKEKEIPLSEEELVQAARFLHETGVILHYDDPALHLENLFFVQPEWLCKIMAQVITVREINPFINSQGVMRKTDIYQLIKSTVDQSSHFVKTYISLLEKFEVALPISDNELLIPSKVPATRPSVQLPPKEELLHRYYRMPYTPVGLWPRLILRLLHFSTDMLSGEVNENDRDLGWTSKYWKEGIFVSWSKEAFFVVDSGKDEETETISIVVPLTKLGYRVLGQVCDHLDDLIEEWFPGLNELDPMLGTPLLQRCVPCIKCDVANSNQRPYEFSMDELLEQVQHCDTIPCKYHATPVPIKLLAPDVTFADLEDTYHIDLKHLAISFENILGEGSFGSVYEARYRGKTVAVKMFSDRSGIHPHRMMRQEVTVLRHLQHPCLVSMEGVSFSPRILVMELAPLGSLGSLLTSEKGQLNRKLQHKIAMQVAEGLAFLHENRIVYRDLKPDNILIFSLLPGASQNVKISDYGISKFTTPYGLKASEGTPGYRAPEVIKGTSTYNTEVDIFSYGILLFEVVTEGHKPFQDLDFRTEIEEAVVKGRGMPQITECGVPPWPDMQDLINNCTETIPQKRPTAKMALKRLQSADFLCLKQTYALGSINAESMTVRRYRKSKDYVHEVWMTGGDGTSTAVSLINPFTSSSKALVQGAMLGEGRGVCILAAGENLIIVGTQEGKLCVIEPTKDFSGPIKLKHSITVADAVLSLIHQSRADNEGRVLAGLANGTLLVYDVYTLKHVPDGKPLKSLQLNVTSCDPLGCMVLYQAKLYVGCGNHIAVLNGDSLEVESRLIKNRANGESEPGQVRLIAVDKSVWVCRRYGEDSHFIEVWDPGKDKIKTYLDIARLLQEHDPSLTNKQCDIKSMMLQAKTALWVGVASGHLALIDRHTSKLITLVHRYTEALRTIATVKSPDQTKSSSGSIVMTAGKGFLKRPECADLIDEDCVHVLVWDAQLKSQVQYVQSEIDRRNRGGQSNWQKVQLAVRTVAAFHKSH</sequence>
<dbReference type="InterPro" id="IPR051420">
    <property type="entry name" value="Ser_Thr_Kinases_DiverseReg"/>
</dbReference>
<dbReference type="InterPro" id="IPR015943">
    <property type="entry name" value="WD40/YVTN_repeat-like_dom_sf"/>
</dbReference>
<dbReference type="EMBL" id="JAIZAY010000002">
    <property type="protein sequence ID" value="KAJ8046650.1"/>
    <property type="molecule type" value="Genomic_DNA"/>
</dbReference>
<evidence type="ECO:0000313" key="18">
    <source>
        <dbReference type="Proteomes" id="UP001152320"/>
    </source>
</evidence>
<keyword evidence="10" id="KW-0342">GTP-binding</keyword>
<evidence type="ECO:0000256" key="1">
    <source>
        <dbReference type="ARBA" id="ARBA00001946"/>
    </source>
</evidence>
<dbReference type="Pfam" id="PF23748">
    <property type="entry name" value="Beta-prop_LRRK2"/>
    <property type="match status" value="1"/>
</dbReference>
<dbReference type="InterPro" id="IPR056602">
    <property type="entry name" value="Beta-prop_LRRK2"/>
</dbReference>
<dbReference type="Pfam" id="PF23745">
    <property type="entry name" value="ANK_LRRK2"/>
    <property type="match status" value="1"/>
</dbReference>
<dbReference type="SUPFAM" id="SSF52540">
    <property type="entry name" value="P-loop containing nucleoside triphosphate hydrolases"/>
    <property type="match status" value="1"/>
</dbReference>
<dbReference type="GO" id="GO:0005524">
    <property type="term" value="F:ATP binding"/>
    <property type="evidence" value="ECO:0007669"/>
    <property type="project" value="UniProtKB-UniRule"/>
</dbReference>
<feature type="compositionally biased region" description="Polar residues" evidence="14">
    <location>
        <begin position="937"/>
        <end position="953"/>
    </location>
</feature>
<evidence type="ECO:0000256" key="2">
    <source>
        <dbReference type="ARBA" id="ARBA00012513"/>
    </source>
</evidence>
<dbReference type="SMART" id="SM00175">
    <property type="entry name" value="RAB"/>
    <property type="match status" value="1"/>
</dbReference>
<dbReference type="PROSITE" id="PS51450">
    <property type="entry name" value="LRR"/>
    <property type="match status" value="3"/>
</dbReference>
<keyword evidence="3" id="KW-0723">Serine/threonine-protein kinase</keyword>
<dbReference type="Pfam" id="PF08477">
    <property type="entry name" value="Roc"/>
    <property type="match status" value="1"/>
</dbReference>
<dbReference type="SUPFAM" id="SSF56112">
    <property type="entry name" value="Protein kinase-like (PK-like)"/>
    <property type="match status" value="1"/>
</dbReference>
<dbReference type="Gene3D" id="3.30.200.20">
    <property type="entry name" value="Phosphorylase Kinase, domain 1"/>
    <property type="match status" value="1"/>
</dbReference>
<protein>
    <recommendedName>
        <fullName evidence="2">non-specific serine/threonine protein kinase</fullName>
        <ecNumber evidence="2">2.7.11.1</ecNumber>
    </recommendedName>
</protein>
<comment type="catalytic activity">
    <reaction evidence="12">
        <text>L-seryl-[protein] + ATP = O-phospho-L-seryl-[protein] + ADP + H(+)</text>
        <dbReference type="Rhea" id="RHEA:17989"/>
        <dbReference type="Rhea" id="RHEA-COMP:9863"/>
        <dbReference type="Rhea" id="RHEA-COMP:11604"/>
        <dbReference type="ChEBI" id="CHEBI:15378"/>
        <dbReference type="ChEBI" id="CHEBI:29999"/>
        <dbReference type="ChEBI" id="CHEBI:30616"/>
        <dbReference type="ChEBI" id="CHEBI:83421"/>
        <dbReference type="ChEBI" id="CHEBI:456216"/>
        <dbReference type="EC" id="2.7.11.1"/>
    </reaction>
</comment>
<gene>
    <name evidence="17" type="ORF">HOLleu_05403</name>
</gene>
<dbReference type="Proteomes" id="UP001152320">
    <property type="component" value="Chromosome 2"/>
</dbReference>
<dbReference type="SUPFAM" id="SSF52058">
    <property type="entry name" value="L domain-like"/>
    <property type="match status" value="1"/>
</dbReference>
<dbReference type="Pfam" id="PF25497">
    <property type="entry name" value="COR-B"/>
    <property type="match status" value="1"/>
</dbReference>
<dbReference type="InterPro" id="IPR011009">
    <property type="entry name" value="Kinase-like_dom_sf"/>
</dbReference>
<name>A0A9Q1HI76_HOLLE</name>
<feature type="binding site" evidence="13">
    <location>
        <position position="1990"/>
    </location>
    <ligand>
        <name>ATP</name>
        <dbReference type="ChEBI" id="CHEBI:30616"/>
    </ligand>
</feature>
<dbReference type="InterPro" id="IPR017441">
    <property type="entry name" value="Protein_kinase_ATP_BS"/>
</dbReference>
<keyword evidence="4" id="KW-0433">Leucine-rich repeat</keyword>
<dbReference type="InterPro" id="IPR001611">
    <property type="entry name" value="Leu-rich_rpt"/>
</dbReference>
<dbReference type="Gene3D" id="3.80.10.10">
    <property type="entry name" value="Ribonuclease Inhibitor"/>
    <property type="match status" value="2"/>
</dbReference>
<dbReference type="InterPro" id="IPR001806">
    <property type="entry name" value="Small_GTPase"/>
</dbReference>
<dbReference type="SMART" id="SM00248">
    <property type="entry name" value="ANK"/>
    <property type="match status" value="2"/>
</dbReference>
<evidence type="ECO:0000256" key="13">
    <source>
        <dbReference type="PROSITE-ProRule" id="PRU10141"/>
    </source>
</evidence>
<feature type="region of interest" description="Disordered" evidence="14">
    <location>
        <begin position="761"/>
        <end position="780"/>
    </location>
</feature>
<dbReference type="PANTHER" id="PTHR48005">
    <property type="entry name" value="LEUCINE RICH REPEAT KINASE 2"/>
    <property type="match status" value="1"/>
</dbReference>
<evidence type="ECO:0000259" key="15">
    <source>
        <dbReference type="PROSITE" id="PS50011"/>
    </source>
</evidence>
<dbReference type="SMART" id="SM00364">
    <property type="entry name" value="LRR_BAC"/>
    <property type="match status" value="7"/>
</dbReference>
<feature type="domain" description="Protein kinase" evidence="15">
    <location>
        <begin position="1963"/>
        <end position="2225"/>
    </location>
</feature>
<evidence type="ECO:0000256" key="10">
    <source>
        <dbReference type="ARBA" id="ARBA00023134"/>
    </source>
</evidence>
<dbReference type="Pfam" id="PF23744">
    <property type="entry name" value="ARM_LRRK2"/>
    <property type="match status" value="2"/>
</dbReference>
<dbReference type="SUPFAM" id="SSF48371">
    <property type="entry name" value="ARM repeat"/>
    <property type="match status" value="2"/>
</dbReference>
<dbReference type="InterPro" id="IPR027417">
    <property type="entry name" value="P-loop_NTPase"/>
</dbReference>
<dbReference type="InterPro" id="IPR011044">
    <property type="entry name" value="Quino_amine_DH_bsu"/>
</dbReference>
<dbReference type="GO" id="GO:0005525">
    <property type="term" value="F:GTP binding"/>
    <property type="evidence" value="ECO:0007669"/>
    <property type="project" value="UniProtKB-KW"/>
</dbReference>
<dbReference type="PROSITE" id="PS51419">
    <property type="entry name" value="RAB"/>
    <property type="match status" value="1"/>
</dbReference>
<evidence type="ECO:0000313" key="17">
    <source>
        <dbReference type="EMBL" id="KAJ8046650.1"/>
    </source>
</evidence>
<feature type="compositionally biased region" description="Basic and acidic residues" evidence="14">
    <location>
        <begin position="827"/>
        <end position="862"/>
    </location>
</feature>
<dbReference type="Gene3D" id="1.25.40.20">
    <property type="entry name" value="Ankyrin repeat-containing domain"/>
    <property type="match status" value="1"/>
</dbReference>
<dbReference type="Gene3D" id="1.25.10.10">
    <property type="entry name" value="Leucine-rich Repeat Variant"/>
    <property type="match status" value="2"/>
</dbReference>
<organism evidence="17 18">
    <name type="scientific">Holothuria leucospilota</name>
    <name type="common">Black long sea cucumber</name>
    <name type="synonym">Mertensiothuria leucospilota</name>
    <dbReference type="NCBI Taxonomy" id="206669"/>
    <lineage>
        <taxon>Eukaryota</taxon>
        <taxon>Metazoa</taxon>
        <taxon>Echinodermata</taxon>
        <taxon>Eleutherozoa</taxon>
        <taxon>Echinozoa</taxon>
        <taxon>Holothuroidea</taxon>
        <taxon>Aspidochirotacea</taxon>
        <taxon>Aspidochirotida</taxon>
        <taxon>Holothuriidae</taxon>
        <taxon>Holothuria</taxon>
    </lineage>
</organism>
<dbReference type="InterPro" id="IPR032171">
    <property type="entry name" value="COR-A"/>
</dbReference>
<evidence type="ECO:0000259" key="16">
    <source>
        <dbReference type="PROSITE" id="PS51424"/>
    </source>
</evidence>
<dbReference type="PROSITE" id="PS50011">
    <property type="entry name" value="PROTEIN_KINASE_DOM"/>
    <property type="match status" value="1"/>
</dbReference>
<dbReference type="PANTHER" id="PTHR48005:SF13">
    <property type="entry name" value="SERINE_THREONINE-PROTEIN KINASE DDB_G0278509-RELATED"/>
    <property type="match status" value="1"/>
</dbReference>
<dbReference type="GO" id="GO:0004674">
    <property type="term" value="F:protein serine/threonine kinase activity"/>
    <property type="evidence" value="ECO:0007669"/>
    <property type="project" value="UniProtKB-KW"/>
</dbReference>
<dbReference type="GO" id="GO:0005737">
    <property type="term" value="C:cytoplasm"/>
    <property type="evidence" value="ECO:0007669"/>
    <property type="project" value="UniProtKB-ARBA"/>
</dbReference>
<dbReference type="SMART" id="SM00174">
    <property type="entry name" value="RHO"/>
    <property type="match status" value="1"/>
</dbReference>
<dbReference type="Gene3D" id="1.10.510.10">
    <property type="entry name" value="Transferase(Phosphotransferase) domain 1"/>
    <property type="match status" value="1"/>
</dbReference>
<dbReference type="SUPFAM" id="SSF50969">
    <property type="entry name" value="YVTN repeat-like/Quinoprotein amine dehydrogenase"/>
    <property type="match status" value="1"/>
</dbReference>
<evidence type="ECO:0000256" key="7">
    <source>
        <dbReference type="ARBA" id="ARBA00022741"/>
    </source>
</evidence>
<dbReference type="PRINTS" id="PR00449">
    <property type="entry name" value="RASTRNSFRMNG"/>
</dbReference>
<dbReference type="Gene3D" id="2.130.10.10">
    <property type="entry name" value="YVTN repeat-like/Quinoprotein amine dehydrogenase"/>
    <property type="match status" value="1"/>
</dbReference>
<dbReference type="PROSITE" id="PS51424">
    <property type="entry name" value="ROC"/>
    <property type="match status" value="1"/>
</dbReference>
<dbReference type="Pfam" id="PF00069">
    <property type="entry name" value="Pkinase"/>
    <property type="match status" value="1"/>
</dbReference>
<dbReference type="GO" id="GO:0009966">
    <property type="term" value="P:regulation of signal transduction"/>
    <property type="evidence" value="ECO:0007669"/>
    <property type="project" value="UniProtKB-ARBA"/>
</dbReference>
<evidence type="ECO:0000256" key="4">
    <source>
        <dbReference type="ARBA" id="ARBA00022614"/>
    </source>
</evidence>
<dbReference type="SMART" id="SM00369">
    <property type="entry name" value="LRR_TYP"/>
    <property type="match status" value="8"/>
</dbReference>
<reference evidence="17" key="1">
    <citation type="submission" date="2021-10" db="EMBL/GenBank/DDBJ databases">
        <title>Tropical sea cucumber genome reveals ecological adaptation and Cuvierian tubules defense mechanism.</title>
        <authorList>
            <person name="Chen T."/>
        </authorList>
    </citation>
    <scope>NUCLEOTIDE SEQUENCE</scope>
    <source>
        <strain evidence="17">Nanhai2018</strain>
        <tissue evidence="17">Muscle</tissue>
    </source>
</reference>
<feature type="domain" description="Roc" evidence="16">
    <location>
        <begin position="1406"/>
        <end position="1593"/>
    </location>
</feature>
<dbReference type="PROSITE" id="PS00107">
    <property type="entry name" value="PROTEIN_KINASE_ATP"/>
    <property type="match status" value="1"/>
</dbReference>
<dbReference type="InterPro" id="IPR056597">
    <property type="entry name" value="ARM_LRRK2"/>
</dbReference>
<evidence type="ECO:0000256" key="3">
    <source>
        <dbReference type="ARBA" id="ARBA00022527"/>
    </source>
</evidence>
<dbReference type="InterPro" id="IPR036770">
    <property type="entry name" value="Ankyrin_rpt-contain_sf"/>
</dbReference>
<accession>A0A9Q1HI76</accession>
<keyword evidence="5" id="KW-0808">Transferase</keyword>
<dbReference type="InterPro" id="IPR057263">
    <property type="entry name" value="COR-B"/>
</dbReference>
<dbReference type="GO" id="GO:0003924">
    <property type="term" value="F:GTPase activity"/>
    <property type="evidence" value="ECO:0007669"/>
    <property type="project" value="InterPro"/>
</dbReference>
<dbReference type="InterPro" id="IPR000719">
    <property type="entry name" value="Prot_kinase_dom"/>
</dbReference>
<keyword evidence="6" id="KW-0677">Repeat</keyword>
<keyword evidence="7 13" id="KW-0547">Nucleotide-binding</keyword>
<evidence type="ECO:0000256" key="14">
    <source>
        <dbReference type="SAM" id="MobiDB-lite"/>
    </source>
</evidence>